<dbReference type="PANTHER" id="PTHR45632:SF3">
    <property type="entry name" value="KELCH-LIKE PROTEIN 32"/>
    <property type="match status" value="1"/>
</dbReference>
<keyword evidence="1" id="KW-0880">Kelch repeat</keyword>
<evidence type="ECO:0000256" key="1">
    <source>
        <dbReference type="ARBA" id="ARBA00022441"/>
    </source>
</evidence>
<feature type="non-terminal residue" evidence="4">
    <location>
        <position position="235"/>
    </location>
</feature>
<accession>R7TTH7</accession>
<keyword evidence="6" id="KW-1185">Reference proteome</keyword>
<dbReference type="EMBL" id="KB308705">
    <property type="protein sequence ID" value="ELT96979.1"/>
    <property type="molecule type" value="Genomic_DNA"/>
</dbReference>
<dbReference type="OMA" id="RIRNICY"/>
<reference evidence="6" key="1">
    <citation type="submission" date="2012-12" db="EMBL/GenBank/DDBJ databases">
        <authorList>
            <person name="Hellsten U."/>
            <person name="Grimwood J."/>
            <person name="Chapman J.A."/>
            <person name="Shapiro H."/>
            <person name="Aerts A."/>
            <person name="Otillar R.P."/>
            <person name="Terry A.Y."/>
            <person name="Boore J.L."/>
            <person name="Simakov O."/>
            <person name="Marletaz F."/>
            <person name="Cho S.-J."/>
            <person name="Edsinger-Gonzales E."/>
            <person name="Havlak P."/>
            <person name="Kuo D.-H."/>
            <person name="Larsson T."/>
            <person name="Lv J."/>
            <person name="Arendt D."/>
            <person name="Savage R."/>
            <person name="Osoegawa K."/>
            <person name="de Jong P."/>
            <person name="Lindberg D.R."/>
            <person name="Seaver E.C."/>
            <person name="Weisblat D.A."/>
            <person name="Putnam N.H."/>
            <person name="Grigoriev I.V."/>
            <person name="Rokhsar D.S."/>
        </authorList>
    </citation>
    <scope>NUCLEOTIDE SEQUENCE</scope>
    <source>
        <strain evidence="6">I ESC-2004</strain>
    </source>
</reference>
<dbReference type="SUPFAM" id="SSF54695">
    <property type="entry name" value="POZ domain"/>
    <property type="match status" value="1"/>
</dbReference>
<dbReference type="OrthoDB" id="6088954at2759"/>
<keyword evidence="2" id="KW-0677">Repeat</keyword>
<dbReference type="Pfam" id="PF00651">
    <property type="entry name" value="BTB"/>
    <property type="match status" value="1"/>
</dbReference>
<protein>
    <recommendedName>
        <fullName evidence="3">BTB domain-containing protein</fullName>
    </recommendedName>
</protein>
<evidence type="ECO:0000256" key="2">
    <source>
        <dbReference type="ARBA" id="ARBA00022737"/>
    </source>
</evidence>
<organism evidence="4">
    <name type="scientific">Capitella teleta</name>
    <name type="common">Polychaete worm</name>
    <dbReference type="NCBI Taxonomy" id="283909"/>
    <lineage>
        <taxon>Eukaryota</taxon>
        <taxon>Metazoa</taxon>
        <taxon>Spiralia</taxon>
        <taxon>Lophotrochozoa</taxon>
        <taxon>Annelida</taxon>
        <taxon>Polychaeta</taxon>
        <taxon>Sedentaria</taxon>
        <taxon>Scolecida</taxon>
        <taxon>Capitellidae</taxon>
        <taxon>Capitella</taxon>
    </lineage>
</organism>
<gene>
    <name evidence="4" type="ORF">CAPTEDRAFT_36674</name>
</gene>
<dbReference type="AlphaFoldDB" id="R7TTH7"/>
<dbReference type="Proteomes" id="UP000014760">
    <property type="component" value="Unassembled WGS sequence"/>
</dbReference>
<dbReference type="InterPro" id="IPR011705">
    <property type="entry name" value="BACK"/>
</dbReference>
<evidence type="ECO:0000259" key="3">
    <source>
        <dbReference type="PROSITE" id="PS50097"/>
    </source>
</evidence>
<feature type="domain" description="BTB" evidence="3">
    <location>
        <begin position="33"/>
        <end position="100"/>
    </location>
</feature>
<dbReference type="Gene3D" id="1.25.40.420">
    <property type="match status" value="1"/>
</dbReference>
<dbReference type="HOGENOM" id="CLU_004253_11_0_1"/>
<dbReference type="EMBL" id="AMQN01011124">
    <property type="status" value="NOT_ANNOTATED_CDS"/>
    <property type="molecule type" value="Genomic_DNA"/>
</dbReference>
<dbReference type="InterPro" id="IPR011333">
    <property type="entry name" value="SKP1/BTB/POZ_sf"/>
</dbReference>
<name>R7TTH7_CAPTE</name>
<sequence>EASASPFFDFKDKRFPSQLLQGLSKQREHGIGLDLTIRVEERTITAHRNIVMASSTYFDALLGPNMKEGKESSVELQGIKYAPLNQLIDFMYSADIAITSENVQDILETANFVGMISICGACCRFLAQHLDVSNCADILQLASALDQDHLKGDASDFFCTHFFEIQGNEGFMSIDITLLTGLLAEDNLRVIDGTVQPTMENVETALLNIVMNYINFHMYDEPHRLAALLETVRLP</sequence>
<dbReference type="PROSITE" id="PS50097">
    <property type="entry name" value="BTB"/>
    <property type="match status" value="1"/>
</dbReference>
<feature type="non-terminal residue" evidence="4">
    <location>
        <position position="1"/>
    </location>
</feature>
<reference evidence="4 6" key="2">
    <citation type="journal article" date="2013" name="Nature">
        <title>Insights into bilaterian evolution from three spiralian genomes.</title>
        <authorList>
            <person name="Simakov O."/>
            <person name="Marletaz F."/>
            <person name="Cho S.J."/>
            <person name="Edsinger-Gonzales E."/>
            <person name="Havlak P."/>
            <person name="Hellsten U."/>
            <person name="Kuo D.H."/>
            <person name="Larsson T."/>
            <person name="Lv J."/>
            <person name="Arendt D."/>
            <person name="Savage R."/>
            <person name="Osoegawa K."/>
            <person name="de Jong P."/>
            <person name="Grimwood J."/>
            <person name="Chapman J.A."/>
            <person name="Shapiro H."/>
            <person name="Aerts A."/>
            <person name="Otillar R.P."/>
            <person name="Terry A.Y."/>
            <person name="Boore J.L."/>
            <person name="Grigoriev I.V."/>
            <person name="Lindberg D.R."/>
            <person name="Seaver E.C."/>
            <person name="Weisblat D.A."/>
            <person name="Putnam N.H."/>
            <person name="Rokhsar D.S."/>
        </authorList>
    </citation>
    <scope>NUCLEOTIDE SEQUENCE</scope>
    <source>
        <strain evidence="4 6">I ESC-2004</strain>
    </source>
</reference>
<dbReference type="Pfam" id="PF07707">
    <property type="entry name" value="BACK"/>
    <property type="match status" value="1"/>
</dbReference>
<evidence type="ECO:0000313" key="5">
    <source>
        <dbReference type="EnsemblMetazoa" id="CapteP36674"/>
    </source>
</evidence>
<dbReference type="PANTHER" id="PTHR45632">
    <property type="entry name" value="LD33804P"/>
    <property type="match status" value="1"/>
</dbReference>
<dbReference type="Gene3D" id="3.30.710.10">
    <property type="entry name" value="Potassium Channel Kv1.1, Chain A"/>
    <property type="match status" value="1"/>
</dbReference>
<dbReference type="SMART" id="SM00225">
    <property type="entry name" value="BTB"/>
    <property type="match status" value="1"/>
</dbReference>
<dbReference type="EnsemblMetazoa" id="CapteT36674">
    <property type="protein sequence ID" value="CapteP36674"/>
    <property type="gene ID" value="CapteG36674"/>
</dbReference>
<reference evidence="5" key="3">
    <citation type="submission" date="2015-06" db="UniProtKB">
        <authorList>
            <consortium name="EnsemblMetazoa"/>
        </authorList>
    </citation>
    <scope>IDENTIFICATION</scope>
</reference>
<evidence type="ECO:0000313" key="6">
    <source>
        <dbReference type="Proteomes" id="UP000014760"/>
    </source>
</evidence>
<proteinExistence type="predicted"/>
<evidence type="ECO:0000313" key="4">
    <source>
        <dbReference type="EMBL" id="ELT96979.1"/>
    </source>
</evidence>
<dbReference type="STRING" id="283909.R7TTH7"/>
<dbReference type="InterPro" id="IPR000210">
    <property type="entry name" value="BTB/POZ_dom"/>
</dbReference>